<protein>
    <recommendedName>
        <fullName evidence="2">Guanylate cyclase domain-containing protein</fullName>
    </recommendedName>
</protein>
<dbReference type="EMBL" id="JAAEAM010000001">
    <property type="protein sequence ID" value="NDV70812.1"/>
    <property type="molecule type" value="Genomic_DNA"/>
</dbReference>
<evidence type="ECO:0000313" key="1">
    <source>
        <dbReference type="EMBL" id="NDV70812.1"/>
    </source>
</evidence>
<name>A0A6B2M7Y2_9BURK</name>
<organism evidence="1">
    <name type="scientific">Burkholderia cenocepacia</name>
    <dbReference type="NCBI Taxonomy" id="95486"/>
    <lineage>
        <taxon>Bacteria</taxon>
        <taxon>Pseudomonadati</taxon>
        <taxon>Pseudomonadota</taxon>
        <taxon>Betaproteobacteria</taxon>
        <taxon>Burkholderiales</taxon>
        <taxon>Burkholderiaceae</taxon>
        <taxon>Burkholderia</taxon>
        <taxon>Burkholderia cepacia complex</taxon>
    </lineage>
</organism>
<dbReference type="RefSeq" id="WP_134163129.1">
    <property type="nucleotide sequence ID" value="NZ_CAJPCM010000011.1"/>
</dbReference>
<comment type="caution">
    <text evidence="1">The sequence shown here is derived from an EMBL/GenBank/DDBJ whole genome shotgun (WGS) entry which is preliminary data.</text>
</comment>
<sequence length="223" mass="25116">MLLKLESHFVAFIDLLGFSEMVRADCESSHEPKYLDLLYTAHLRAAALFSKDLDSGLTQFSDSIVLSRPFDLPSLSNFISTIAIWQRSLLLDGLLCRGGVTFGKHFVKDRFLFSKGLIDAYRLESTQAKYPRIVVSENLLQLAQPTVDIGALNLIREEDGISFIDYLEIDNQDEKDKFNTSIQGVIAASRSSDSSVQEKMRWLAWYADHKLGTNLSGPRFSVL</sequence>
<dbReference type="AlphaFoldDB" id="A0A6B2M7Y2"/>
<proteinExistence type="predicted"/>
<gene>
    <name evidence="1" type="ORF">GFJ35_01755</name>
</gene>
<accession>A0A6B2M7Y2</accession>
<evidence type="ECO:0008006" key="2">
    <source>
        <dbReference type="Google" id="ProtNLM"/>
    </source>
</evidence>
<reference evidence="1" key="1">
    <citation type="submission" date="2019-11" db="EMBL/GenBank/DDBJ databases">
        <title>Burkholderia cenocepacia CF.</title>
        <authorList>
            <person name="Vianna E.F."/>
            <person name="Marques E.A."/>
            <person name="Albano R.M."/>
            <person name="Leao R.S."/>
        </authorList>
    </citation>
    <scope>NUCLEOTIDE SEQUENCE</scope>
    <source>
        <strain evidence="1">MS-2140</strain>
    </source>
</reference>